<keyword evidence="2" id="KW-1185">Reference proteome</keyword>
<evidence type="ECO:0008006" key="3">
    <source>
        <dbReference type="Google" id="ProtNLM"/>
    </source>
</evidence>
<reference evidence="2" key="1">
    <citation type="submission" date="2023-07" db="EMBL/GenBank/DDBJ databases">
        <title>Functional and genomic diversity of the sorghum phyllosphere microbiome.</title>
        <authorList>
            <person name="Shade A."/>
        </authorList>
    </citation>
    <scope>NUCLEOTIDE SEQUENCE [LARGE SCALE GENOMIC DNA]</scope>
    <source>
        <strain evidence="2">SORGH_AS_0422</strain>
    </source>
</reference>
<comment type="caution">
    <text evidence="1">The sequence shown here is derived from an EMBL/GenBank/DDBJ whole genome shotgun (WGS) entry which is preliminary data.</text>
</comment>
<dbReference type="EMBL" id="JAVLVU010000001">
    <property type="protein sequence ID" value="MDT3401831.1"/>
    <property type="molecule type" value="Genomic_DNA"/>
</dbReference>
<accession>A0ABU3GQL6</accession>
<dbReference type="RefSeq" id="WP_311947794.1">
    <property type="nucleotide sequence ID" value="NZ_JAVLVU010000001.1"/>
</dbReference>
<dbReference type="SUPFAM" id="SSF47240">
    <property type="entry name" value="Ferritin-like"/>
    <property type="match status" value="1"/>
</dbReference>
<evidence type="ECO:0000313" key="1">
    <source>
        <dbReference type="EMBL" id="MDT3401831.1"/>
    </source>
</evidence>
<protein>
    <recommendedName>
        <fullName evidence="3">Ferritin-like domain-containing protein</fullName>
    </recommendedName>
</protein>
<dbReference type="Proteomes" id="UP001258315">
    <property type="component" value="Unassembled WGS sequence"/>
</dbReference>
<dbReference type="Pfam" id="PF13668">
    <property type="entry name" value="Ferritin_2"/>
    <property type="match status" value="1"/>
</dbReference>
<organism evidence="1 2">
    <name type="scientific">Mucilaginibacter terrae</name>
    <dbReference type="NCBI Taxonomy" id="1955052"/>
    <lineage>
        <taxon>Bacteria</taxon>
        <taxon>Pseudomonadati</taxon>
        <taxon>Bacteroidota</taxon>
        <taxon>Sphingobacteriia</taxon>
        <taxon>Sphingobacteriales</taxon>
        <taxon>Sphingobacteriaceae</taxon>
        <taxon>Mucilaginibacter</taxon>
    </lineage>
</organism>
<evidence type="ECO:0000313" key="2">
    <source>
        <dbReference type="Proteomes" id="UP001258315"/>
    </source>
</evidence>
<gene>
    <name evidence="1" type="ORF">QE417_000903</name>
</gene>
<name>A0ABU3GQL6_9SPHI</name>
<dbReference type="InterPro" id="IPR009078">
    <property type="entry name" value="Ferritin-like_SF"/>
</dbReference>
<sequence>MDILNLIDDIQTADPEFADRISPRRAAIKNITSFGSKVAVAALPFAFGTLFKKAYGQTTTPSVADVLNFALTAELIEATFYNTAVARATAGTLLIPANDLAAIKLIQADENNHVTFLRNVLTSANESAANKARTTTALPVGTFSTSYDFSGNAKGTVPGAGPFSAVFSNYDIFLAVSQAFEDTGVRAYKGQAGFLKGRQVELTAALNIHSVEARHAAYIRRLRATRAGAPANFRSWVTGDGTTASGITVTSQATAATNPIYANEAITAQAGVELSGIAGSKAATEAFDEPLTTADALNILLNFVK</sequence>
<proteinExistence type="predicted"/>